<dbReference type="PANTHER" id="PTHR42713">
    <property type="entry name" value="HISTIDINE KINASE-RELATED"/>
    <property type="match status" value="1"/>
</dbReference>
<dbReference type="InterPro" id="IPR011006">
    <property type="entry name" value="CheY-like_superfamily"/>
</dbReference>
<dbReference type="Gene3D" id="1.10.10.60">
    <property type="entry name" value="Homeodomain-like"/>
    <property type="match status" value="2"/>
</dbReference>
<evidence type="ECO:0000313" key="11">
    <source>
        <dbReference type="EMBL" id="MFC0472677.1"/>
    </source>
</evidence>
<dbReference type="InterPro" id="IPR001789">
    <property type="entry name" value="Sig_transdc_resp-reg_receiver"/>
</dbReference>
<evidence type="ECO:0000256" key="4">
    <source>
        <dbReference type="ARBA" id="ARBA00023012"/>
    </source>
</evidence>
<dbReference type="Proteomes" id="UP001589838">
    <property type="component" value="Unassembled WGS sequence"/>
</dbReference>
<evidence type="ECO:0000259" key="9">
    <source>
        <dbReference type="PROSITE" id="PS01124"/>
    </source>
</evidence>
<evidence type="ECO:0000256" key="7">
    <source>
        <dbReference type="ARBA" id="ARBA00023163"/>
    </source>
</evidence>
<comment type="subcellular location">
    <subcellularLocation>
        <location evidence="1">Cytoplasm</location>
    </subcellularLocation>
</comment>
<dbReference type="InterPro" id="IPR020449">
    <property type="entry name" value="Tscrpt_reg_AraC-type_HTH"/>
</dbReference>
<evidence type="ECO:0000256" key="8">
    <source>
        <dbReference type="PROSITE-ProRule" id="PRU00169"/>
    </source>
</evidence>
<sequence>MKAIIVDDEKHVREGLLLLAEWEKFGIETILEAADGEEAIKLIAEHQPALIFTDMRMPRFDGIELLKWLDASNINSKTIVISGYEDFKYTKNCITYGGFDYLLKPINPEELNKTLSRAVKEWNKENQTRLSTLEDEKMVWDHLLSGSLDKAKLSTRIISQIEKEFQVDISFMSYTVALIPMKMLIHKRYKGDLELAFSSVLLVCKEALRTSKNQGVAFRNLLKEEEIAILLWGSADGSDVIANVISQINQETNVICNVAIGQSSQRIEKAYESASSLLNQINLLADDNRYNCSPYEVVDLLDYSDEIKWALQSGSVDQMNSILERIFRIFKERNVFTLEQLEVWEVQFDLLKEHWLKEYEIQKRGSFPKGLNYWDVNGRFSFESFQEEKKKEFHELMKLAYDCKFQKEKNSVQMIEEYVRNNYQKDVKLQEIADRFFLSREYISRKFKQEYRETITDYVTKIRIDKAKELLENPYLKIYEVAEAVGYQNDKYFIKVFKKFEGQTPSEYRNQKIKQQ</sequence>
<keyword evidence="7" id="KW-0804">Transcription</keyword>
<dbReference type="InterPro" id="IPR009057">
    <property type="entry name" value="Homeodomain-like_sf"/>
</dbReference>
<keyword evidence="12" id="KW-1185">Reference proteome</keyword>
<accession>A0ABV6KH72</accession>
<dbReference type="RefSeq" id="WP_335963076.1">
    <property type="nucleotide sequence ID" value="NZ_JAXBLX010000041.1"/>
</dbReference>
<evidence type="ECO:0000259" key="10">
    <source>
        <dbReference type="PROSITE" id="PS50110"/>
    </source>
</evidence>
<gene>
    <name evidence="11" type="ORF">ACFFHM_19880</name>
</gene>
<dbReference type="PRINTS" id="PR00032">
    <property type="entry name" value="HTHARAC"/>
</dbReference>
<keyword evidence="4" id="KW-0902">Two-component regulatory system</keyword>
<evidence type="ECO:0000256" key="2">
    <source>
        <dbReference type="ARBA" id="ARBA00022490"/>
    </source>
</evidence>
<evidence type="ECO:0000256" key="5">
    <source>
        <dbReference type="ARBA" id="ARBA00023015"/>
    </source>
</evidence>
<proteinExistence type="predicted"/>
<dbReference type="PROSITE" id="PS01124">
    <property type="entry name" value="HTH_ARAC_FAMILY_2"/>
    <property type="match status" value="1"/>
</dbReference>
<dbReference type="SUPFAM" id="SSF46689">
    <property type="entry name" value="Homeodomain-like"/>
    <property type="match status" value="2"/>
</dbReference>
<keyword evidence="6" id="KW-0238">DNA-binding</keyword>
<keyword evidence="3 8" id="KW-0597">Phosphoprotein</keyword>
<dbReference type="SUPFAM" id="SSF52172">
    <property type="entry name" value="CheY-like"/>
    <property type="match status" value="1"/>
</dbReference>
<dbReference type="InterPro" id="IPR018060">
    <property type="entry name" value="HTH_AraC"/>
</dbReference>
<dbReference type="Pfam" id="PF12833">
    <property type="entry name" value="HTH_18"/>
    <property type="match status" value="1"/>
</dbReference>
<evidence type="ECO:0000313" key="12">
    <source>
        <dbReference type="Proteomes" id="UP001589838"/>
    </source>
</evidence>
<organism evidence="11 12">
    <name type="scientific">Halalkalibacter kiskunsagensis</name>
    <dbReference type="NCBI Taxonomy" id="1548599"/>
    <lineage>
        <taxon>Bacteria</taxon>
        <taxon>Bacillati</taxon>
        <taxon>Bacillota</taxon>
        <taxon>Bacilli</taxon>
        <taxon>Bacillales</taxon>
        <taxon>Bacillaceae</taxon>
        <taxon>Halalkalibacter</taxon>
    </lineage>
</organism>
<feature type="modified residue" description="4-aspartylphosphate" evidence="8">
    <location>
        <position position="54"/>
    </location>
</feature>
<reference evidence="11 12" key="1">
    <citation type="submission" date="2024-09" db="EMBL/GenBank/DDBJ databases">
        <authorList>
            <person name="Sun Q."/>
            <person name="Mori K."/>
        </authorList>
    </citation>
    <scope>NUCLEOTIDE SEQUENCE [LARGE SCALE GENOMIC DNA]</scope>
    <source>
        <strain evidence="11 12">NCAIM B.02610</strain>
    </source>
</reference>
<name>A0ABV6KH72_9BACI</name>
<keyword evidence="2" id="KW-0963">Cytoplasm</keyword>
<dbReference type="SMART" id="SM00448">
    <property type="entry name" value="REC"/>
    <property type="match status" value="1"/>
</dbReference>
<dbReference type="EMBL" id="JBHLUX010000084">
    <property type="protein sequence ID" value="MFC0472677.1"/>
    <property type="molecule type" value="Genomic_DNA"/>
</dbReference>
<evidence type="ECO:0000256" key="6">
    <source>
        <dbReference type="ARBA" id="ARBA00023125"/>
    </source>
</evidence>
<dbReference type="CDD" id="cd17536">
    <property type="entry name" value="REC_YesN-like"/>
    <property type="match status" value="1"/>
</dbReference>
<dbReference type="PANTHER" id="PTHR42713:SF3">
    <property type="entry name" value="TRANSCRIPTIONAL REGULATORY PROTEIN HPTR"/>
    <property type="match status" value="1"/>
</dbReference>
<evidence type="ECO:0000256" key="3">
    <source>
        <dbReference type="ARBA" id="ARBA00022553"/>
    </source>
</evidence>
<dbReference type="Gene3D" id="3.40.50.2300">
    <property type="match status" value="1"/>
</dbReference>
<dbReference type="SMART" id="SM00342">
    <property type="entry name" value="HTH_ARAC"/>
    <property type="match status" value="1"/>
</dbReference>
<comment type="caution">
    <text evidence="11">The sequence shown here is derived from an EMBL/GenBank/DDBJ whole genome shotgun (WGS) entry which is preliminary data.</text>
</comment>
<evidence type="ECO:0000256" key="1">
    <source>
        <dbReference type="ARBA" id="ARBA00004496"/>
    </source>
</evidence>
<dbReference type="PROSITE" id="PS50110">
    <property type="entry name" value="RESPONSE_REGULATORY"/>
    <property type="match status" value="1"/>
</dbReference>
<dbReference type="PROSITE" id="PS00041">
    <property type="entry name" value="HTH_ARAC_FAMILY_1"/>
    <property type="match status" value="1"/>
</dbReference>
<feature type="domain" description="Response regulatory" evidence="10">
    <location>
        <begin position="2"/>
        <end position="119"/>
    </location>
</feature>
<dbReference type="InterPro" id="IPR051552">
    <property type="entry name" value="HptR"/>
</dbReference>
<feature type="domain" description="HTH araC/xylS-type" evidence="9">
    <location>
        <begin position="413"/>
        <end position="511"/>
    </location>
</feature>
<keyword evidence="5" id="KW-0805">Transcription regulation</keyword>
<dbReference type="InterPro" id="IPR018062">
    <property type="entry name" value="HTH_AraC-typ_CS"/>
</dbReference>
<protein>
    <submittedName>
        <fullName evidence="11">Response regulator</fullName>
    </submittedName>
</protein>
<dbReference type="Pfam" id="PF00072">
    <property type="entry name" value="Response_reg"/>
    <property type="match status" value="1"/>
</dbReference>